<organism evidence="5 6">
    <name type="scientific">Dibothriocephalus latus</name>
    <name type="common">Fish tapeworm</name>
    <name type="synonym">Diphyllobothrium latum</name>
    <dbReference type="NCBI Taxonomy" id="60516"/>
    <lineage>
        <taxon>Eukaryota</taxon>
        <taxon>Metazoa</taxon>
        <taxon>Spiralia</taxon>
        <taxon>Lophotrochozoa</taxon>
        <taxon>Platyhelminthes</taxon>
        <taxon>Cestoda</taxon>
        <taxon>Eucestoda</taxon>
        <taxon>Diphyllobothriidea</taxon>
        <taxon>Diphyllobothriidae</taxon>
        <taxon>Dibothriocephalus</taxon>
    </lineage>
</organism>
<dbReference type="SUPFAM" id="SSF57196">
    <property type="entry name" value="EGF/Laminin"/>
    <property type="match status" value="1"/>
</dbReference>
<gene>
    <name evidence="5" type="ORF">DILT_LOCUS10722</name>
</gene>
<dbReference type="CDD" id="cd00055">
    <property type="entry name" value="EGF_Lam"/>
    <property type="match status" value="1"/>
</dbReference>
<dbReference type="PROSITE" id="PS00022">
    <property type="entry name" value="EGF_1"/>
    <property type="match status" value="1"/>
</dbReference>
<dbReference type="AlphaFoldDB" id="A0A3P7MAF7"/>
<keyword evidence="1 3" id="KW-0245">EGF-like domain</keyword>
<dbReference type="Proteomes" id="UP000281553">
    <property type="component" value="Unassembled WGS sequence"/>
</dbReference>
<name>A0A3P7MAF7_DIBLA</name>
<feature type="disulfide bond" evidence="3">
    <location>
        <begin position="66"/>
        <end position="75"/>
    </location>
</feature>
<keyword evidence="6" id="KW-1185">Reference proteome</keyword>
<dbReference type="InterPro" id="IPR002049">
    <property type="entry name" value="LE_dom"/>
</dbReference>
<accession>A0A3P7MAF7</accession>
<dbReference type="Pfam" id="PF07974">
    <property type="entry name" value="EGF_2"/>
    <property type="match status" value="1"/>
</dbReference>
<dbReference type="GO" id="GO:0005044">
    <property type="term" value="F:scavenger receptor activity"/>
    <property type="evidence" value="ECO:0007669"/>
    <property type="project" value="InterPro"/>
</dbReference>
<evidence type="ECO:0000259" key="4">
    <source>
        <dbReference type="PROSITE" id="PS50026"/>
    </source>
</evidence>
<comment type="caution">
    <text evidence="3">Lacks conserved residue(s) required for the propagation of feature annotation.</text>
</comment>
<feature type="domain" description="EGF-like" evidence="4">
    <location>
        <begin position="41"/>
        <end position="76"/>
    </location>
</feature>
<dbReference type="PROSITE" id="PS50026">
    <property type="entry name" value="EGF_3"/>
    <property type="match status" value="1"/>
</dbReference>
<dbReference type="PANTHER" id="PTHR24043:SF8">
    <property type="entry name" value="EGF-LIKE DOMAIN-CONTAINING PROTEIN"/>
    <property type="match status" value="1"/>
</dbReference>
<evidence type="ECO:0000256" key="1">
    <source>
        <dbReference type="ARBA" id="ARBA00022536"/>
    </source>
</evidence>
<protein>
    <recommendedName>
        <fullName evidence="4">EGF-like domain-containing protein</fullName>
    </recommendedName>
</protein>
<evidence type="ECO:0000256" key="2">
    <source>
        <dbReference type="ARBA" id="ARBA00023157"/>
    </source>
</evidence>
<dbReference type="InterPro" id="IPR042635">
    <property type="entry name" value="MEGF10/SREC1/2-like"/>
</dbReference>
<sequence length="231" mass="24728">MGRKAQSTDQILACHPQTGLCPCPPGTEGADCSSTCQEGRFGPGCAQVCICQNGGRCDPVTGTCSCPAGFFGPLCQHNCPAGWWGAGCAMKCNCYNMQESGCDPISGRCRCKPGYTGERCEQGKIIGSFLRFLVSAPIAMTRGYYGEKCAQSCRNCPDCHFVTGECLCNLGTYGSACDRSKLHRSVFQPPAIRKTMRALTVKWMTVSTVSGCLHATTCRLSRLGLKAHSIF</sequence>
<dbReference type="GO" id="GO:0007157">
    <property type="term" value="P:heterophilic cell-cell adhesion via plasma membrane cell adhesion molecules"/>
    <property type="evidence" value="ECO:0007669"/>
    <property type="project" value="TreeGrafter"/>
</dbReference>
<dbReference type="EMBL" id="UYRU01060693">
    <property type="protein sequence ID" value="VDN14891.1"/>
    <property type="molecule type" value="Genomic_DNA"/>
</dbReference>
<evidence type="ECO:0000313" key="5">
    <source>
        <dbReference type="EMBL" id="VDN14891.1"/>
    </source>
</evidence>
<dbReference type="Gene3D" id="2.170.300.10">
    <property type="entry name" value="Tie2 ligand-binding domain superfamily"/>
    <property type="match status" value="2"/>
</dbReference>
<evidence type="ECO:0000313" key="6">
    <source>
        <dbReference type="Proteomes" id="UP000281553"/>
    </source>
</evidence>
<dbReference type="SMART" id="SM00181">
    <property type="entry name" value="EGF"/>
    <property type="match status" value="3"/>
</dbReference>
<evidence type="ECO:0000256" key="3">
    <source>
        <dbReference type="PROSITE-ProRule" id="PRU00076"/>
    </source>
</evidence>
<dbReference type="PRINTS" id="PR00011">
    <property type="entry name" value="EGFLAMININ"/>
</dbReference>
<dbReference type="PROSITE" id="PS01186">
    <property type="entry name" value="EGF_2"/>
    <property type="match status" value="1"/>
</dbReference>
<keyword evidence="2 3" id="KW-1015">Disulfide bond</keyword>
<dbReference type="SMART" id="SM00180">
    <property type="entry name" value="EGF_Lam"/>
    <property type="match status" value="3"/>
</dbReference>
<reference evidence="5 6" key="1">
    <citation type="submission" date="2018-11" db="EMBL/GenBank/DDBJ databases">
        <authorList>
            <consortium name="Pathogen Informatics"/>
        </authorList>
    </citation>
    <scope>NUCLEOTIDE SEQUENCE [LARGE SCALE GENOMIC DNA]</scope>
</reference>
<proteinExistence type="predicted"/>
<dbReference type="OrthoDB" id="409374at2759"/>
<dbReference type="InterPro" id="IPR013111">
    <property type="entry name" value="EGF_extracell"/>
</dbReference>
<dbReference type="InterPro" id="IPR000742">
    <property type="entry name" value="EGF"/>
</dbReference>
<dbReference type="PANTHER" id="PTHR24043">
    <property type="entry name" value="SCAVENGER RECEPTOR CLASS F"/>
    <property type="match status" value="1"/>
</dbReference>
<dbReference type="Pfam" id="PF00053">
    <property type="entry name" value="EGF_laminin"/>
    <property type="match status" value="3"/>
</dbReference>